<evidence type="ECO:0000313" key="1">
    <source>
        <dbReference type="EMBL" id="PQO46758.1"/>
    </source>
</evidence>
<dbReference type="OrthoDB" id="3034993at2"/>
<sequence length="98" mass="10880">MTNLPARKAEVADLALRIGVTAIDADWTGCDAVWPILERIRSEGAVVVIKLDGERRSRKYTVVISGEPLGEDFFRTDTASLEEGLAAGILFYAERRWN</sequence>
<protein>
    <submittedName>
        <fullName evidence="1">Uncharacterized protein</fullName>
    </submittedName>
</protein>
<name>A0A2S8GQP5_9BACT</name>
<gene>
    <name evidence="1" type="ORF">C5Y93_07965</name>
</gene>
<dbReference type="RefSeq" id="WP_105334884.1">
    <property type="nucleotide sequence ID" value="NZ_PUHZ01000008.1"/>
</dbReference>
<proteinExistence type="predicted"/>
<accession>A0A2S8GQP5</accession>
<dbReference type="AlphaFoldDB" id="A0A2S8GQP5"/>
<evidence type="ECO:0000313" key="2">
    <source>
        <dbReference type="Proteomes" id="UP000237819"/>
    </source>
</evidence>
<organism evidence="1 2">
    <name type="scientific">Blastopirellula marina</name>
    <dbReference type="NCBI Taxonomy" id="124"/>
    <lineage>
        <taxon>Bacteria</taxon>
        <taxon>Pseudomonadati</taxon>
        <taxon>Planctomycetota</taxon>
        <taxon>Planctomycetia</taxon>
        <taxon>Pirellulales</taxon>
        <taxon>Pirellulaceae</taxon>
        <taxon>Blastopirellula</taxon>
    </lineage>
</organism>
<dbReference type="EMBL" id="PUHZ01000008">
    <property type="protein sequence ID" value="PQO46758.1"/>
    <property type="molecule type" value="Genomic_DNA"/>
</dbReference>
<reference evidence="1 2" key="1">
    <citation type="submission" date="2018-02" db="EMBL/GenBank/DDBJ databases">
        <title>Comparative genomes isolates from brazilian mangrove.</title>
        <authorList>
            <person name="Araujo J.E."/>
            <person name="Taketani R.G."/>
            <person name="Silva M.C.P."/>
            <person name="Loureco M.V."/>
            <person name="Andreote F.D."/>
        </authorList>
    </citation>
    <scope>NUCLEOTIDE SEQUENCE [LARGE SCALE GENOMIC DNA]</scope>
    <source>
        <strain evidence="1 2">Nap-Phe MGV</strain>
    </source>
</reference>
<dbReference type="Proteomes" id="UP000237819">
    <property type="component" value="Unassembled WGS sequence"/>
</dbReference>
<comment type="caution">
    <text evidence="1">The sequence shown here is derived from an EMBL/GenBank/DDBJ whole genome shotgun (WGS) entry which is preliminary data.</text>
</comment>